<feature type="region of interest" description="Disordered" evidence="1">
    <location>
        <begin position="1"/>
        <end position="30"/>
    </location>
</feature>
<name>A0A402AY72_9CHLR</name>
<dbReference type="InterPro" id="IPR051157">
    <property type="entry name" value="PDH/Transketolase"/>
</dbReference>
<dbReference type="AlphaFoldDB" id="A0A402AY72"/>
<sequence length="212" mass="23599">MQRKISTPATKRSTQQKPKASSVTPAATEPRQAILQPDEYQILDNIQRRVLWLSTLIVHHANTRPSADDIKVGGHQASSASMVTILTALYFHFLNAEDRVSIKPHASPAYHAIQYLLGNLDQHYLQTLRAFKGLQAYPSRTKDPDPVDFSTGSVGLGAVAPAFAAVTQRYTQQHFEQVTSQRFIAVIGDAELDEAISGRPPSMRRCRERAMY</sequence>
<proteinExistence type="predicted"/>
<dbReference type="EMBL" id="BIFS01000002">
    <property type="protein sequence ID" value="GCE24038.1"/>
    <property type="molecule type" value="Genomic_DNA"/>
</dbReference>
<comment type="caution">
    <text evidence="2">The sequence shown here is derived from an EMBL/GenBank/DDBJ whole genome shotgun (WGS) entry which is preliminary data.</text>
</comment>
<protein>
    <recommendedName>
        <fullName evidence="4">Transketolase signature 1 domain-containing protein</fullName>
    </recommendedName>
</protein>
<reference evidence="3" key="1">
    <citation type="submission" date="2018-12" db="EMBL/GenBank/DDBJ databases">
        <title>Tengunoibacter tsumagoiensis gen. nov., sp. nov., Dictyobacter kobayashii sp. nov., D. alpinus sp. nov., and D. joshuensis sp. nov. and description of Dictyobacteraceae fam. nov. within the order Ktedonobacterales isolated from Tengu-no-mugimeshi.</title>
        <authorList>
            <person name="Wang C.M."/>
            <person name="Zheng Y."/>
            <person name="Sakai Y."/>
            <person name="Toyoda A."/>
            <person name="Minakuchi Y."/>
            <person name="Abe K."/>
            <person name="Yokota A."/>
            <person name="Yabe S."/>
        </authorList>
    </citation>
    <scope>NUCLEOTIDE SEQUENCE [LARGE SCALE GENOMIC DNA]</scope>
    <source>
        <strain evidence="3">Uno11</strain>
    </source>
</reference>
<feature type="compositionally biased region" description="Polar residues" evidence="1">
    <location>
        <begin position="1"/>
        <end position="25"/>
    </location>
</feature>
<dbReference type="PANTHER" id="PTHR43825:SF4">
    <property type="entry name" value="PYRUVATE DEHYDROGENASE E1 COMPONENT"/>
    <property type="match status" value="1"/>
</dbReference>
<organism evidence="2 3">
    <name type="scientific">Dictyobacter kobayashii</name>
    <dbReference type="NCBI Taxonomy" id="2014872"/>
    <lineage>
        <taxon>Bacteria</taxon>
        <taxon>Bacillati</taxon>
        <taxon>Chloroflexota</taxon>
        <taxon>Ktedonobacteria</taxon>
        <taxon>Ktedonobacterales</taxon>
        <taxon>Dictyobacteraceae</taxon>
        <taxon>Dictyobacter</taxon>
    </lineage>
</organism>
<dbReference type="Proteomes" id="UP000287188">
    <property type="component" value="Unassembled WGS sequence"/>
</dbReference>
<evidence type="ECO:0000313" key="2">
    <source>
        <dbReference type="EMBL" id="GCE24038.1"/>
    </source>
</evidence>
<keyword evidence="3" id="KW-1185">Reference proteome</keyword>
<gene>
    <name evidence="2" type="ORF">KDK_78380</name>
</gene>
<accession>A0A402AY72</accession>
<evidence type="ECO:0000256" key="1">
    <source>
        <dbReference type="SAM" id="MobiDB-lite"/>
    </source>
</evidence>
<dbReference type="SUPFAM" id="SSF52518">
    <property type="entry name" value="Thiamin diphosphate-binding fold (THDP-binding)"/>
    <property type="match status" value="1"/>
</dbReference>
<dbReference type="InterPro" id="IPR029061">
    <property type="entry name" value="THDP-binding"/>
</dbReference>
<evidence type="ECO:0000313" key="3">
    <source>
        <dbReference type="Proteomes" id="UP000287188"/>
    </source>
</evidence>
<dbReference type="PANTHER" id="PTHR43825">
    <property type="entry name" value="PYRUVATE DEHYDROGENASE E1 COMPONENT"/>
    <property type="match status" value="1"/>
</dbReference>
<evidence type="ECO:0008006" key="4">
    <source>
        <dbReference type="Google" id="ProtNLM"/>
    </source>
</evidence>
<dbReference type="Gene3D" id="3.40.50.970">
    <property type="match status" value="1"/>
</dbReference>